<evidence type="ECO:0000313" key="3">
    <source>
        <dbReference type="Proteomes" id="UP000638353"/>
    </source>
</evidence>
<reference evidence="2" key="2">
    <citation type="submission" date="2020-09" db="EMBL/GenBank/DDBJ databases">
        <authorList>
            <person name="Sun Q."/>
            <person name="Ohkuma M."/>
        </authorList>
    </citation>
    <scope>NUCLEOTIDE SEQUENCE</scope>
    <source>
        <strain evidence="2">JCM 4637</strain>
    </source>
</reference>
<dbReference type="RefSeq" id="WP_189822357.1">
    <property type="nucleotide sequence ID" value="NZ_BMVC01000002.1"/>
</dbReference>
<dbReference type="EMBL" id="BMVC01000002">
    <property type="protein sequence ID" value="GHC82917.1"/>
    <property type="molecule type" value="Genomic_DNA"/>
</dbReference>
<proteinExistence type="predicted"/>
<dbReference type="GO" id="GO:0003723">
    <property type="term" value="F:RNA binding"/>
    <property type="evidence" value="ECO:0007669"/>
    <property type="project" value="InterPro"/>
</dbReference>
<dbReference type="AlphaFoldDB" id="A0A918WUK8"/>
<dbReference type="PROSITE" id="PS50921">
    <property type="entry name" value="ANTAR"/>
    <property type="match status" value="1"/>
</dbReference>
<dbReference type="Proteomes" id="UP000638353">
    <property type="component" value="Unassembled WGS sequence"/>
</dbReference>
<accession>A0A918WUK8</accession>
<evidence type="ECO:0000259" key="1">
    <source>
        <dbReference type="PROSITE" id="PS50921"/>
    </source>
</evidence>
<sequence>MQRANSTVHEEWWSATAEVAWGEAPPGPDVATLRAENDHLRRVMAGRARVDQACGMVMALAPCRRGAARALLVDISRQCDVTLRQVAEALVATTEDEPFPMPMQRALRASLRRMHTTAVRYGKESGGGGRS</sequence>
<dbReference type="InterPro" id="IPR036388">
    <property type="entry name" value="WH-like_DNA-bd_sf"/>
</dbReference>
<organism evidence="2 3">
    <name type="scientific">Streptomyces finlayi</name>
    <dbReference type="NCBI Taxonomy" id="67296"/>
    <lineage>
        <taxon>Bacteria</taxon>
        <taxon>Bacillati</taxon>
        <taxon>Actinomycetota</taxon>
        <taxon>Actinomycetes</taxon>
        <taxon>Kitasatosporales</taxon>
        <taxon>Streptomycetaceae</taxon>
        <taxon>Streptomyces</taxon>
    </lineage>
</organism>
<name>A0A918WUK8_9ACTN</name>
<evidence type="ECO:0000313" key="2">
    <source>
        <dbReference type="EMBL" id="GHC82917.1"/>
    </source>
</evidence>
<dbReference type="Gene3D" id="1.10.10.10">
    <property type="entry name" value="Winged helix-like DNA-binding domain superfamily/Winged helix DNA-binding domain"/>
    <property type="match status" value="1"/>
</dbReference>
<gene>
    <name evidence="2" type="ORF">GCM10010334_11570</name>
</gene>
<dbReference type="InterPro" id="IPR005561">
    <property type="entry name" value="ANTAR"/>
</dbReference>
<reference evidence="2" key="1">
    <citation type="journal article" date="2014" name="Int. J. Syst. Evol. Microbiol.">
        <title>Complete genome sequence of Corynebacterium casei LMG S-19264T (=DSM 44701T), isolated from a smear-ripened cheese.</title>
        <authorList>
            <consortium name="US DOE Joint Genome Institute (JGI-PGF)"/>
            <person name="Walter F."/>
            <person name="Albersmeier A."/>
            <person name="Kalinowski J."/>
            <person name="Ruckert C."/>
        </authorList>
    </citation>
    <scope>NUCLEOTIDE SEQUENCE</scope>
    <source>
        <strain evidence="2">JCM 4637</strain>
    </source>
</reference>
<comment type="caution">
    <text evidence="2">The sequence shown here is derived from an EMBL/GenBank/DDBJ whole genome shotgun (WGS) entry which is preliminary data.</text>
</comment>
<dbReference type="SMART" id="SM01012">
    <property type="entry name" value="ANTAR"/>
    <property type="match status" value="1"/>
</dbReference>
<protein>
    <recommendedName>
        <fullName evidence="1">ANTAR domain-containing protein</fullName>
    </recommendedName>
</protein>
<feature type="domain" description="ANTAR" evidence="1">
    <location>
        <begin position="30"/>
        <end position="91"/>
    </location>
</feature>
<dbReference type="Pfam" id="PF03861">
    <property type="entry name" value="ANTAR"/>
    <property type="match status" value="1"/>
</dbReference>